<evidence type="ECO:0000256" key="1">
    <source>
        <dbReference type="SAM" id="MobiDB-lite"/>
    </source>
</evidence>
<comment type="caution">
    <text evidence="3">The sequence shown here is derived from an EMBL/GenBank/DDBJ whole genome shotgun (WGS) entry which is preliminary data.</text>
</comment>
<feature type="domain" description="SnoaL-like" evidence="2">
    <location>
        <begin position="11"/>
        <end position="132"/>
    </location>
</feature>
<evidence type="ECO:0000313" key="4">
    <source>
        <dbReference type="Proteomes" id="UP000270471"/>
    </source>
</evidence>
<evidence type="ECO:0000313" key="3">
    <source>
        <dbReference type="EMBL" id="RMB83753.1"/>
    </source>
</evidence>
<feature type="region of interest" description="Disordered" evidence="1">
    <location>
        <begin position="147"/>
        <end position="179"/>
    </location>
</feature>
<reference evidence="3 4" key="1">
    <citation type="submission" date="2017-11" db="EMBL/GenBank/DDBJ databases">
        <title>Draft genome of actinobacteria isolated from guarana (Paullinia cupana (Mart.) Ducke.</title>
        <authorList>
            <person name="Siqueira K.A."/>
            <person name="Liotti R.G."/>
            <person name="Mendes T.A.O."/>
            <person name="Soares M.A."/>
        </authorList>
    </citation>
    <scope>NUCLEOTIDE SEQUENCE [LARGE SCALE GENOMIC DNA]</scope>
    <source>
        <strain evidence="3 4">193</strain>
    </source>
</reference>
<dbReference type="InterPro" id="IPR032710">
    <property type="entry name" value="NTF2-like_dom_sf"/>
</dbReference>
<dbReference type="Pfam" id="PF13577">
    <property type="entry name" value="SnoaL_4"/>
    <property type="match status" value="1"/>
</dbReference>
<evidence type="ECO:0000259" key="2">
    <source>
        <dbReference type="Pfam" id="PF13577"/>
    </source>
</evidence>
<dbReference type="EMBL" id="PENI01000014">
    <property type="protein sequence ID" value="RMB83753.1"/>
    <property type="molecule type" value="Genomic_DNA"/>
</dbReference>
<keyword evidence="4" id="KW-1185">Reference proteome</keyword>
<proteinExistence type="predicted"/>
<dbReference type="SUPFAM" id="SSF54427">
    <property type="entry name" value="NTF2-like"/>
    <property type="match status" value="1"/>
</dbReference>
<dbReference type="AlphaFoldDB" id="A0A3M0IAF2"/>
<protein>
    <recommendedName>
        <fullName evidence="2">SnoaL-like domain-containing protein</fullName>
    </recommendedName>
</protein>
<accession>A0A3M0IAF2</accession>
<name>A0A3M0IAF2_9ACTN</name>
<dbReference type="Gene3D" id="3.10.450.50">
    <property type="match status" value="1"/>
</dbReference>
<gene>
    <name evidence="3" type="ORF">CTZ28_21775</name>
</gene>
<organism evidence="3 4">
    <name type="scientific">Streptomyces shenzhenensis</name>
    <dbReference type="NCBI Taxonomy" id="943815"/>
    <lineage>
        <taxon>Bacteria</taxon>
        <taxon>Bacillati</taxon>
        <taxon>Actinomycetota</taxon>
        <taxon>Actinomycetes</taxon>
        <taxon>Kitasatosporales</taxon>
        <taxon>Streptomycetaceae</taxon>
        <taxon>Streptomyces</taxon>
    </lineage>
</organism>
<dbReference type="RefSeq" id="WP_121891379.1">
    <property type="nucleotide sequence ID" value="NZ_PENI01000014.1"/>
</dbReference>
<dbReference type="Proteomes" id="UP000270471">
    <property type="component" value="Unassembled WGS sequence"/>
</dbReference>
<dbReference type="InterPro" id="IPR037401">
    <property type="entry name" value="SnoaL-like"/>
</dbReference>
<dbReference type="OrthoDB" id="1492465at2"/>
<feature type="compositionally biased region" description="Basic and acidic residues" evidence="1">
    <location>
        <begin position="149"/>
        <end position="167"/>
    </location>
</feature>
<sequence length="179" mass="20712">MTIVPDPRRLQELIDRQDIHDALLRYTRGVDRLDEDLVRSAYWPDAIDDHGVFRGTAEAFITWAFTGHRKAHHGEQHYIMNHTCDLDGDVAHTETYFVMVGRNRSGTPVTLHGGRYIDQLEKRDGEWRIAHRVSMVEWVGGVTEPDLPPVRREENGVVARDRTDTSYDRPLLTEARRAR</sequence>